<proteinExistence type="predicted"/>
<protein>
    <submittedName>
        <fullName evidence="1">Uncharacterized protein</fullName>
    </submittedName>
</protein>
<accession>A0AAV7TM80</accession>
<keyword evidence="2" id="KW-1185">Reference proteome</keyword>
<dbReference type="AlphaFoldDB" id="A0AAV7TM80"/>
<dbReference type="Proteomes" id="UP001066276">
    <property type="component" value="Chromosome 3_2"/>
</dbReference>
<organism evidence="1 2">
    <name type="scientific">Pleurodeles waltl</name>
    <name type="common">Iberian ribbed newt</name>
    <dbReference type="NCBI Taxonomy" id="8319"/>
    <lineage>
        <taxon>Eukaryota</taxon>
        <taxon>Metazoa</taxon>
        <taxon>Chordata</taxon>
        <taxon>Craniata</taxon>
        <taxon>Vertebrata</taxon>
        <taxon>Euteleostomi</taxon>
        <taxon>Amphibia</taxon>
        <taxon>Batrachia</taxon>
        <taxon>Caudata</taxon>
        <taxon>Salamandroidea</taxon>
        <taxon>Salamandridae</taxon>
        <taxon>Pleurodelinae</taxon>
        <taxon>Pleurodeles</taxon>
    </lineage>
</organism>
<comment type="caution">
    <text evidence="1">The sequence shown here is derived from an EMBL/GenBank/DDBJ whole genome shotgun (WGS) entry which is preliminary data.</text>
</comment>
<gene>
    <name evidence="1" type="ORF">NDU88_002573</name>
</gene>
<dbReference type="EMBL" id="JANPWB010000006">
    <property type="protein sequence ID" value="KAJ1177314.1"/>
    <property type="molecule type" value="Genomic_DNA"/>
</dbReference>
<evidence type="ECO:0000313" key="1">
    <source>
        <dbReference type="EMBL" id="KAJ1177314.1"/>
    </source>
</evidence>
<sequence>MIQVTKNRIQLLERHDITPREAAVPSRGGGNSAETSHKGGELYHCTWGGQRSPLRAMALKVSVSGLGPAPLAAGPGIRRFRVQYLPGFPQLLHVTFRGTLPETTDCRKNYLAGQLSW</sequence>
<reference evidence="1" key="1">
    <citation type="journal article" date="2022" name="bioRxiv">
        <title>Sequencing and chromosome-scale assembly of the giantPleurodeles waltlgenome.</title>
        <authorList>
            <person name="Brown T."/>
            <person name="Elewa A."/>
            <person name="Iarovenko S."/>
            <person name="Subramanian E."/>
            <person name="Araus A.J."/>
            <person name="Petzold A."/>
            <person name="Susuki M."/>
            <person name="Suzuki K.-i.T."/>
            <person name="Hayashi T."/>
            <person name="Toyoda A."/>
            <person name="Oliveira C."/>
            <person name="Osipova E."/>
            <person name="Leigh N.D."/>
            <person name="Simon A."/>
            <person name="Yun M.H."/>
        </authorList>
    </citation>
    <scope>NUCLEOTIDE SEQUENCE</scope>
    <source>
        <strain evidence="1">20211129_DDA</strain>
        <tissue evidence="1">Liver</tissue>
    </source>
</reference>
<evidence type="ECO:0000313" key="2">
    <source>
        <dbReference type="Proteomes" id="UP001066276"/>
    </source>
</evidence>
<name>A0AAV7TM80_PLEWA</name>